<evidence type="ECO:0000313" key="2">
    <source>
        <dbReference type="Proteomes" id="UP001234178"/>
    </source>
</evidence>
<accession>A0ABR0B547</accession>
<evidence type="ECO:0000313" key="1">
    <source>
        <dbReference type="EMBL" id="KAK4036819.1"/>
    </source>
</evidence>
<name>A0ABR0B547_9CRUS</name>
<gene>
    <name evidence="1" type="ORF">OUZ56_028856</name>
</gene>
<organism evidence="1 2">
    <name type="scientific">Daphnia magna</name>
    <dbReference type="NCBI Taxonomy" id="35525"/>
    <lineage>
        <taxon>Eukaryota</taxon>
        <taxon>Metazoa</taxon>
        <taxon>Ecdysozoa</taxon>
        <taxon>Arthropoda</taxon>
        <taxon>Crustacea</taxon>
        <taxon>Branchiopoda</taxon>
        <taxon>Diplostraca</taxon>
        <taxon>Cladocera</taxon>
        <taxon>Anomopoda</taxon>
        <taxon>Daphniidae</taxon>
        <taxon>Daphnia</taxon>
    </lineage>
</organism>
<dbReference type="EMBL" id="JAOYFB010000040">
    <property type="protein sequence ID" value="KAK4036819.1"/>
    <property type="molecule type" value="Genomic_DNA"/>
</dbReference>
<reference evidence="1 2" key="1">
    <citation type="journal article" date="2023" name="Nucleic Acids Res.">
        <title>The hologenome of Daphnia magna reveals possible DNA methylation and microbiome-mediated evolution of the host genome.</title>
        <authorList>
            <person name="Chaturvedi A."/>
            <person name="Li X."/>
            <person name="Dhandapani V."/>
            <person name="Marshall H."/>
            <person name="Kissane S."/>
            <person name="Cuenca-Cambronero M."/>
            <person name="Asole G."/>
            <person name="Calvet F."/>
            <person name="Ruiz-Romero M."/>
            <person name="Marangio P."/>
            <person name="Guigo R."/>
            <person name="Rago D."/>
            <person name="Mirbahai L."/>
            <person name="Eastwood N."/>
            <person name="Colbourne J.K."/>
            <person name="Zhou J."/>
            <person name="Mallon E."/>
            <person name="Orsini L."/>
        </authorList>
    </citation>
    <scope>NUCLEOTIDE SEQUENCE [LARGE SCALE GENOMIC DNA]</scope>
    <source>
        <strain evidence="1">LRV0_1</strain>
    </source>
</reference>
<dbReference type="Proteomes" id="UP001234178">
    <property type="component" value="Unassembled WGS sequence"/>
</dbReference>
<proteinExistence type="predicted"/>
<keyword evidence="2" id="KW-1185">Reference proteome</keyword>
<protein>
    <submittedName>
        <fullName evidence="1">Uncharacterized protein</fullName>
    </submittedName>
</protein>
<sequence>MSGGSNFNFNCFRRHCDWSFSQELGIAENSTETSNFLKLLMGCLKKMADITYEKEGQNLSQTLASPLLDFFSQIISLNFEYNYETNLLSRLGSTANMNRILIEDQVSRRWKDLKNH</sequence>
<comment type="caution">
    <text evidence="1">The sequence shown here is derived from an EMBL/GenBank/DDBJ whole genome shotgun (WGS) entry which is preliminary data.</text>
</comment>